<feature type="coiled-coil region" evidence="1">
    <location>
        <begin position="144"/>
        <end position="270"/>
    </location>
</feature>
<evidence type="ECO:0000256" key="2">
    <source>
        <dbReference type="SAM" id="MobiDB-lite"/>
    </source>
</evidence>
<gene>
    <name evidence="3" type="ORF">Vafri_14418</name>
</gene>
<sequence length="805" mass="91784">MSSIGGGARERELQSQLKQKEAELKQANAELEERGKLLYKTKVAIEQLQQELTASRREEQAIRDEANRVCEEQAAQLRQTEEQLQALQEQLQQANKQAKELQSRATGFEVELQQYRQQSQFDTSAAVQKLREKDRHISSLGDEIESIKDHAIELEKMLKDTRSKLVTLELDREETERVIRDLAAKNKQLVHDKQELEQQLDMAKNLADAAKRETARAIQAVELSDKEKSAIEVDWSRKLDKLVGEHEIKMREAERRLRDLDATWEAKEEATERSWVARMQEVEQHWEKRLRDGMMACERKFAEEATEWERRIRDTDTAWQAKVVELEQLWRNRLSDDQRLHDADRAQWEAQLLAQRTELEATWSARLDDTRRNLETTLAEVTARAAVDRETLEKKMALERAALENAIASERAALESTSATERAALERNTSKRLKEMEMAATRVVDEARTKWAEERAAAEEAWANRIADVEAKYRKKLEDLKRKAAARELDIDNQWKERLDDLTNKSLAERELIAASWNSRLAAAQEEAAARYRALQDELDAKVSTISSRLADMAGKEGRREMQRGELARQLEELQALHESETKRRTELERALRDAAAMFKAELYEKQAELDAAYREARSLRQHLAANNIIVPSPRRGRPKGTPTGDSSPKAPSMDAEGVALSPLPAGAYYTSGSGNSPQTGSVAPSETDAEVHALRAARAEYQRSITAAQDARNALLERTEVREPRSYSINGSPALNRQPRSEGRSTNSKAAKYISRMLVDDETSIAETQARREQAPTDPAFDAWRSRLSLRLTSALKKLEPSVR</sequence>
<evidence type="ECO:0000313" key="3">
    <source>
        <dbReference type="EMBL" id="GIL59683.1"/>
    </source>
</evidence>
<name>A0A8J4BJ19_9CHLO</name>
<evidence type="ECO:0000256" key="1">
    <source>
        <dbReference type="SAM" id="Coils"/>
    </source>
</evidence>
<proteinExistence type="predicted"/>
<dbReference type="SUPFAM" id="SSF58113">
    <property type="entry name" value="Apolipoprotein A-I"/>
    <property type="match status" value="1"/>
</dbReference>
<feature type="region of interest" description="Disordered" evidence="2">
    <location>
        <begin position="625"/>
        <end position="691"/>
    </location>
</feature>
<dbReference type="EMBL" id="BNCO01000036">
    <property type="protein sequence ID" value="GIL59683.1"/>
    <property type="molecule type" value="Genomic_DNA"/>
</dbReference>
<dbReference type="AlphaFoldDB" id="A0A8J4BJ19"/>
<feature type="compositionally biased region" description="Polar residues" evidence="2">
    <location>
        <begin position="671"/>
        <end position="685"/>
    </location>
</feature>
<protein>
    <submittedName>
        <fullName evidence="3">Uncharacterized protein</fullName>
    </submittedName>
</protein>
<dbReference type="Proteomes" id="UP000747399">
    <property type="component" value="Unassembled WGS sequence"/>
</dbReference>
<feature type="coiled-coil region" evidence="1">
    <location>
        <begin position="564"/>
        <end position="591"/>
    </location>
</feature>
<organism evidence="3 4">
    <name type="scientific">Volvox africanus</name>
    <dbReference type="NCBI Taxonomy" id="51714"/>
    <lineage>
        <taxon>Eukaryota</taxon>
        <taxon>Viridiplantae</taxon>
        <taxon>Chlorophyta</taxon>
        <taxon>core chlorophytes</taxon>
        <taxon>Chlorophyceae</taxon>
        <taxon>CS clade</taxon>
        <taxon>Chlamydomonadales</taxon>
        <taxon>Volvocaceae</taxon>
        <taxon>Volvox</taxon>
    </lineage>
</organism>
<accession>A0A8J4BJ19</accession>
<evidence type="ECO:0000313" key="4">
    <source>
        <dbReference type="Proteomes" id="UP000747399"/>
    </source>
</evidence>
<feature type="coiled-coil region" evidence="1">
    <location>
        <begin position="10"/>
        <end position="118"/>
    </location>
</feature>
<keyword evidence="4" id="KW-1185">Reference proteome</keyword>
<comment type="caution">
    <text evidence="3">The sequence shown here is derived from an EMBL/GenBank/DDBJ whole genome shotgun (WGS) entry which is preliminary data.</text>
</comment>
<feature type="region of interest" description="Disordered" evidence="2">
    <location>
        <begin position="725"/>
        <end position="752"/>
    </location>
</feature>
<reference evidence="3" key="1">
    <citation type="journal article" date="2021" name="Proc. Natl. Acad. Sci. U.S.A.">
        <title>Three genomes in the algal genus Volvox reveal the fate of a haploid sex-determining region after a transition to homothallism.</title>
        <authorList>
            <person name="Yamamoto K."/>
            <person name="Hamaji T."/>
            <person name="Kawai-Toyooka H."/>
            <person name="Matsuzaki R."/>
            <person name="Takahashi F."/>
            <person name="Nishimura Y."/>
            <person name="Kawachi M."/>
            <person name="Noguchi H."/>
            <person name="Minakuchi Y."/>
            <person name="Umen J.G."/>
            <person name="Toyoda A."/>
            <person name="Nozaki H."/>
        </authorList>
    </citation>
    <scope>NUCLEOTIDE SEQUENCE</scope>
    <source>
        <strain evidence="3">NIES-3780</strain>
    </source>
</reference>
<keyword evidence="1" id="KW-0175">Coiled coil</keyword>